<keyword evidence="2" id="KW-0456">Lyase</keyword>
<dbReference type="FunFam" id="1.10.12.10:FF:000001">
    <property type="entry name" value="Probable enoyl-CoA hydratase, mitochondrial"/>
    <property type="match status" value="1"/>
</dbReference>
<organism evidence="4 5">
    <name type="scientific">Desulfonema ishimotonii</name>
    <dbReference type="NCBI Taxonomy" id="45657"/>
    <lineage>
        <taxon>Bacteria</taxon>
        <taxon>Pseudomonadati</taxon>
        <taxon>Thermodesulfobacteriota</taxon>
        <taxon>Desulfobacteria</taxon>
        <taxon>Desulfobacterales</taxon>
        <taxon>Desulfococcaceae</taxon>
        <taxon>Desulfonema</taxon>
    </lineage>
</organism>
<dbReference type="OrthoDB" id="5365311at2"/>
<dbReference type="InterPro" id="IPR018376">
    <property type="entry name" value="Enoyl-CoA_hyd/isom_CS"/>
</dbReference>
<reference evidence="5" key="2">
    <citation type="submission" date="2019-01" db="EMBL/GenBank/DDBJ databases">
        <title>Genome sequence of Desulfonema ishimotonii strain Tokyo 01.</title>
        <authorList>
            <person name="Fukui M."/>
        </authorList>
    </citation>
    <scope>NUCLEOTIDE SEQUENCE [LARGE SCALE GENOMIC DNA]</scope>
    <source>
        <strain evidence="5">Tokyo 01</strain>
    </source>
</reference>
<proteinExistence type="inferred from homology"/>
<dbReference type="CDD" id="cd06558">
    <property type="entry name" value="crotonase-like"/>
    <property type="match status" value="1"/>
</dbReference>
<dbReference type="GO" id="GO:0016836">
    <property type="term" value="F:hydro-lyase activity"/>
    <property type="evidence" value="ECO:0007669"/>
    <property type="project" value="UniProtKB-ARBA"/>
</dbReference>
<dbReference type="RefSeq" id="WP_124329842.1">
    <property type="nucleotide sequence ID" value="NZ_BEXT01000001.1"/>
</dbReference>
<dbReference type="GO" id="GO:0006635">
    <property type="term" value="P:fatty acid beta-oxidation"/>
    <property type="evidence" value="ECO:0007669"/>
    <property type="project" value="TreeGrafter"/>
</dbReference>
<keyword evidence="5" id="KW-1185">Reference proteome</keyword>
<dbReference type="InterPro" id="IPR001753">
    <property type="entry name" value="Enoyl-CoA_hydra/iso"/>
</dbReference>
<protein>
    <submittedName>
        <fullName evidence="4">Enoyl-CoA hydratase</fullName>
    </submittedName>
</protein>
<comment type="similarity">
    <text evidence="1 3">Belongs to the enoyl-CoA hydratase/isomerase family.</text>
</comment>
<dbReference type="Gene3D" id="1.10.12.10">
    <property type="entry name" value="Lyase 2-enoyl-coa Hydratase, Chain A, domain 2"/>
    <property type="match status" value="1"/>
</dbReference>
<dbReference type="Proteomes" id="UP000288096">
    <property type="component" value="Unassembled WGS sequence"/>
</dbReference>
<name>A0A401G0F8_9BACT</name>
<dbReference type="PROSITE" id="PS00166">
    <property type="entry name" value="ENOYL_COA_HYDRATASE"/>
    <property type="match status" value="1"/>
</dbReference>
<dbReference type="AlphaFoldDB" id="A0A401G0F8"/>
<evidence type="ECO:0000256" key="3">
    <source>
        <dbReference type="RuleBase" id="RU003707"/>
    </source>
</evidence>
<dbReference type="PANTHER" id="PTHR11941:SF54">
    <property type="entry name" value="ENOYL-COA HYDRATASE, MITOCHONDRIAL"/>
    <property type="match status" value="1"/>
</dbReference>
<dbReference type="FunFam" id="3.90.226.10:FF:000009">
    <property type="entry name" value="Carnitinyl-CoA dehydratase"/>
    <property type="match status" value="1"/>
</dbReference>
<dbReference type="InterPro" id="IPR014748">
    <property type="entry name" value="Enoyl-CoA_hydra_C"/>
</dbReference>
<accession>A0A401G0F8</accession>
<gene>
    <name evidence="4" type="ORF">DENIS_3664</name>
</gene>
<dbReference type="SUPFAM" id="SSF52096">
    <property type="entry name" value="ClpP/crotonase"/>
    <property type="match status" value="1"/>
</dbReference>
<evidence type="ECO:0000256" key="2">
    <source>
        <dbReference type="ARBA" id="ARBA00023239"/>
    </source>
</evidence>
<evidence type="ECO:0000313" key="4">
    <source>
        <dbReference type="EMBL" id="GBC62687.1"/>
    </source>
</evidence>
<comment type="caution">
    <text evidence="4">The sequence shown here is derived from an EMBL/GenBank/DDBJ whole genome shotgun (WGS) entry which is preliminary data.</text>
</comment>
<dbReference type="InterPro" id="IPR029045">
    <property type="entry name" value="ClpP/crotonase-like_dom_sf"/>
</dbReference>
<evidence type="ECO:0000256" key="1">
    <source>
        <dbReference type="ARBA" id="ARBA00005254"/>
    </source>
</evidence>
<dbReference type="EMBL" id="BEXT01000001">
    <property type="protein sequence ID" value="GBC62687.1"/>
    <property type="molecule type" value="Genomic_DNA"/>
</dbReference>
<dbReference type="Pfam" id="PF00378">
    <property type="entry name" value="ECH_1"/>
    <property type="match status" value="1"/>
</dbReference>
<evidence type="ECO:0000313" key="5">
    <source>
        <dbReference type="Proteomes" id="UP000288096"/>
    </source>
</evidence>
<dbReference type="Gene3D" id="3.90.226.10">
    <property type="entry name" value="2-enoyl-CoA Hydratase, Chain A, domain 1"/>
    <property type="match status" value="1"/>
</dbReference>
<reference evidence="5" key="1">
    <citation type="submission" date="2017-11" db="EMBL/GenBank/DDBJ databases">
        <authorList>
            <person name="Watanabe M."/>
            <person name="Kojima H."/>
        </authorList>
    </citation>
    <scope>NUCLEOTIDE SEQUENCE [LARGE SCALE GENOMIC DNA]</scope>
    <source>
        <strain evidence="5">Tokyo 01</strain>
    </source>
</reference>
<dbReference type="PANTHER" id="PTHR11941">
    <property type="entry name" value="ENOYL-COA HYDRATASE-RELATED"/>
    <property type="match status" value="1"/>
</dbReference>
<sequence length="260" mass="28295">MSDSVLQVEQQDQVAILTLNRPTVMNSFNFDLLRALRDQVEALRFNPDIRVLIITGSGERAFCAGADLKERATLSPVQVKEFIFTIRNLFTAIEQLPKPVIAGVNGIALGGGTELALACDIRIAAMTASMGLTETRLAIIPGAGGTQRLPRLVGKGKAKELIFTGRRVDASEALDIGLVNQICERESLPDECLKMAAMICETGPVAIEQAKYAINYGLETDLSTGLAIESNAYWVTIPTRDRLEGLAAFREKRKPVYKGE</sequence>